<evidence type="ECO:0000313" key="4">
    <source>
        <dbReference type="EMBL" id="AEH61528.1"/>
    </source>
</evidence>
<dbReference type="Proteomes" id="UP000006622">
    <property type="component" value="Chromosome"/>
</dbReference>
<dbReference type="GO" id="GO:0005829">
    <property type="term" value="C:cytosol"/>
    <property type="evidence" value="ECO:0007669"/>
    <property type="project" value="TreeGrafter"/>
</dbReference>
<proteinExistence type="predicted"/>
<evidence type="ECO:0000313" key="5">
    <source>
        <dbReference type="Proteomes" id="UP000006622"/>
    </source>
</evidence>
<dbReference type="KEGG" id="mzh:Mzhil_1693"/>
<dbReference type="STRING" id="679901.Mzhil_1693"/>
<gene>
    <name evidence="4" type="ordered locus">Mzhil_1693</name>
</gene>
<dbReference type="GeneID" id="10823333"/>
<dbReference type="AlphaFoldDB" id="F7XQ01"/>
<dbReference type="InterPro" id="IPR050197">
    <property type="entry name" value="Aldolase_class_II_sugar_metab"/>
</dbReference>
<dbReference type="GO" id="GO:0046872">
    <property type="term" value="F:metal ion binding"/>
    <property type="evidence" value="ECO:0007669"/>
    <property type="project" value="UniProtKB-KW"/>
</dbReference>
<dbReference type="GO" id="GO:0019323">
    <property type="term" value="P:pentose catabolic process"/>
    <property type="evidence" value="ECO:0007669"/>
    <property type="project" value="TreeGrafter"/>
</dbReference>
<dbReference type="OrthoDB" id="18709at2157"/>
<dbReference type="InterPro" id="IPR036409">
    <property type="entry name" value="Aldolase_II/adducin_N_sf"/>
</dbReference>
<protein>
    <submittedName>
        <fullName evidence="4">Class II aldolase/adducin family protein</fullName>
    </submittedName>
</protein>
<feature type="domain" description="Class II aldolase/adducin N-terminal" evidence="3">
    <location>
        <begin position="3"/>
        <end position="176"/>
    </location>
</feature>
<dbReference type="Gene3D" id="3.40.225.10">
    <property type="entry name" value="Class II aldolase/adducin N-terminal domain"/>
    <property type="match status" value="1"/>
</dbReference>
<keyword evidence="5" id="KW-1185">Reference proteome</keyword>
<sequence>MWQEISKYGNKLVQQGLVESHFGNISIRDGERIFITARGYALDEITEDGVVEVDVNSPTDRDLMSSTETIVHRAIYQQSRARAVIHAHCPFSVVESLLSDTGLIEPLDSEGKCFLKNIPVIRGQMGSEELAHNAGMALSDHNAVIVHGHGTFATGSSLKEAYVITTQIEHSCRIRYWYDLARKYC</sequence>
<evidence type="ECO:0000256" key="1">
    <source>
        <dbReference type="ARBA" id="ARBA00022723"/>
    </source>
</evidence>
<dbReference type="SUPFAM" id="SSF53639">
    <property type="entry name" value="AraD/HMP-PK domain-like"/>
    <property type="match status" value="1"/>
</dbReference>
<dbReference type="UniPathway" id="UPA00071"/>
<dbReference type="PANTHER" id="PTHR22789:SF0">
    <property type="entry name" value="3-OXO-TETRONATE 4-PHOSPHATE DECARBOXYLASE-RELATED"/>
    <property type="match status" value="1"/>
</dbReference>
<dbReference type="InterPro" id="IPR001303">
    <property type="entry name" value="Aldolase_II/adducin_N"/>
</dbReference>
<dbReference type="PANTHER" id="PTHR22789">
    <property type="entry name" value="FUCULOSE PHOSPHATE ALDOLASE"/>
    <property type="match status" value="1"/>
</dbReference>
<keyword evidence="2" id="KW-0456">Lyase</keyword>
<evidence type="ECO:0000256" key="2">
    <source>
        <dbReference type="ARBA" id="ARBA00023239"/>
    </source>
</evidence>
<evidence type="ECO:0000259" key="3">
    <source>
        <dbReference type="SMART" id="SM01007"/>
    </source>
</evidence>
<dbReference type="RefSeq" id="WP_013898964.1">
    <property type="nucleotide sequence ID" value="NC_015676.1"/>
</dbReference>
<dbReference type="NCBIfam" id="NF006413">
    <property type="entry name" value="PRK08660.1"/>
    <property type="match status" value="1"/>
</dbReference>
<dbReference type="EMBL" id="CP002101">
    <property type="protein sequence ID" value="AEH61528.1"/>
    <property type="molecule type" value="Genomic_DNA"/>
</dbReference>
<dbReference type="GO" id="GO:0016832">
    <property type="term" value="F:aldehyde-lyase activity"/>
    <property type="evidence" value="ECO:0007669"/>
    <property type="project" value="TreeGrafter"/>
</dbReference>
<dbReference type="Pfam" id="PF00596">
    <property type="entry name" value="Aldolase_II"/>
    <property type="match status" value="1"/>
</dbReference>
<reference evidence="4 5" key="1">
    <citation type="submission" date="2010-07" db="EMBL/GenBank/DDBJ databases">
        <title>The complete genome of Methanosalsum zhilinae DSM 4017.</title>
        <authorList>
            <consortium name="US DOE Joint Genome Institute (JGI-PGF)"/>
            <person name="Lucas S."/>
            <person name="Copeland A."/>
            <person name="Lapidus A."/>
            <person name="Glavina del Rio T."/>
            <person name="Dalin E."/>
            <person name="Tice H."/>
            <person name="Bruce D."/>
            <person name="Goodwin L."/>
            <person name="Pitluck S."/>
            <person name="Kyrpides N."/>
            <person name="Mavromatis K."/>
            <person name="Ovchinnikova G."/>
            <person name="Daligault H."/>
            <person name="Detter J.C."/>
            <person name="Han C."/>
            <person name="Tapia R."/>
            <person name="Larimer F."/>
            <person name="Land M."/>
            <person name="Hauser L."/>
            <person name="Markowitz V."/>
            <person name="Cheng J.-F."/>
            <person name="Hugenholtz P."/>
            <person name="Woyke T."/>
            <person name="Wu D."/>
            <person name="Spring S."/>
            <person name="Schueler E."/>
            <person name="Brambilla E."/>
            <person name="Klenk H.-P."/>
            <person name="Eisen J.A."/>
        </authorList>
    </citation>
    <scope>NUCLEOTIDE SEQUENCE [LARGE SCALE GENOMIC DNA]</scope>
    <source>
        <strain evidence="5">DSM 4017 / NBRC 107636 / OCM 62 / WeN5</strain>
    </source>
</reference>
<dbReference type="HOGENOM" id="CLU_006033_3_4_2"/>
<dbReference type="SMART" id="SM01007">
    <property type="entry name" value="Aldolase_II"/>
    <property type="match status" value="1"/>
</dbReference>
<accession>F7XQ01</accession>
<keyword evidence="1" id="KW-0479">Metal-binding</keyword>
<organism evidence="4 5">
    <name type="scientific">Methanosalsum zhilinae (strain DSM 4017 / NBRC 107636 / OCM 62 / WeN5)</name>
    <name type="common">Methanohalophilus zhilinae</name>
    <dbReference type="NCBI Taxonomy" id="679901"/>
    <lineage>
        <taxon>Archaea</taxon>
        <taxon>Methanobacteriati</taxon>
        <taxon>Methanobacteriota</taxon>
        <taxon>Stenosarchaea group</taxon>
        <taxon>Methanomicrobia</taxon>
        <taxon>Methanosarcinales</taxon>
        <taxon>Methanosarcinaceae</taxon>
        <taxon>Methanosalsum</taxon>
    </lineage>
</organism>
<name>F7XQ01_METZD</name>